<protein>
    <recommendedName>
        <fullName evidence="2">DUF2987 domain-containing protein</fullName>
    </recommendedName>
</protein>
<dbReference type="InterPro" id="IPR021370">
    <property type="entry name" value="DUF2987"/>
</dbReference>
<comment type="caution">
    <text evidence="1">The sequence shown here is derived from an EMBL/GenBank/DDBJ whole genome shotgun (WGS) entry which is preliminary data.</text>
</comment>
<dbReference type="EMBL" id="AYSL01001124">
    <property type="protein sequence ID" value="KTF06479.1"/>
    <property type="molecule type" value="Genomic_DNA"/>
</dbReference>
<dbReference type="AlphaFoldDB" id="A0A1B6NSP3"/>
<proteinExistence type="predicted"/>
<reference evidence="1" key="1">
    <citation type="submission" date="2013-11" db="EMBL/GenBank/DDBJ databases">
        <title>Microbial diversity, functional groups and degradation webs in Northern and Southern Mediterranean and Red Sea marine crude oil polluted sites.</title>
        <authorList>
            <person name="Daffonchio D."/>
            <person name="Mapelli F."/>
            <person name="Ferrer M."/>
            <person name="Richter M."/>
            <person name="Cherif A."/>
            <person name="Malkawi H.I."/>
            <person name="Yakimov M.M."/>
            <person name="Abdel-Fattah Y.R."/>
            <person name="Blaghen M."/>
            <person name="Golyshin P.N."/>
            <person name="Kalogerakis N."/>
            <person name="Boon N."/>
            <person name="Magagnini M."/>
            <person name="Fava F."/>
        </authorList>
    </citation>
    <scope>NUCLEOTIDE SEQUENCE</scope>
</reference>
<organism evidence="1">
    <name type="scientific">marine sediment metagenome</name>
    <dbReference type="NCBI Taxonomy" id="412755"/>
    <lineage>
        <taxon>unclassified sequences</taxon>
        <taxon>metagenomes</taxon>
        <taxon>ecological metagenomes</taxon>
    </lineage>
</organism>
<accession>A0A1B6NSP3</accession>
<sequence>MIRAALFLASSLFVGFASTSVTAETIDVEYSRFYSHVKKLDNEDTQALQFAFGFVRVGEGRLCEVNGASIVTDKKTMPLEVTDEGRFTVPTEKALKLANALVRIDLNERANVCDMSVQLETKPEYLKQFYKKEELTFLYEQYEAFFNEMGSFLSFMMPSVKGLMIQFEDKNLDFVTPQGVQINNGVLHLEQEWINEAKGLTLPQAPLRVTAMASS</sequence>
<dbReference type="Pfam" id="PF11205">
    <property type="entry name" value="DUF2987"/>
    <property type="match status" value="1"/>
</dbReference>
<gene>
    <name evidence="1" type="ORF">MGSAQ_002027</name>
</gene>
<name>A0A1B6NSP3_9ZZZZ</name>
<evidence type="ECO:0000313" key="1">
    <source>
        <dbReference type="EMBL" id="KTF06479.1"/>
    </source>
</evidence>
<evidence type="ECO:0008006" key="2">
    <source>
        <dbReference type="Google" id="ProtNLM"/>
    </source>
</evidence>